<evidence type="ECO:0000313" key="2">
    <source>
        <dbReference type="EMBL" id="MBP2024691.1"/>
    </source>
</evidence>
<reference evidence="2 3" key="1">
    <citation type="submission" date="2021-03" db="EMBL/GenBank/DDBJ databases">
        <title>Genomic Encyclopedia of Type Strains, Phase IV (KMG-IV): sequencing the most valuable type-strain genomes for metagenomic binning, comparative biology and taxonomic classification.</title>
        <authorList>
            <person name="Goeker M."/>
        </authorList>
    </citation>
    <scope>NUCLEOTIDE SEQUENCE [LARGE SCALE GENOMIC DNA]</scope>
    <source>
        <strain evidence="2 3">DSM 27563</strain>
    </source>
</reference>
<feature type="domain" description="NurA" evidence="1">
    <location>
        <begin position="59"/>
        <end position="285"/>
    </location>
</feature>
<sequence length="316" mass="36715">MNDFLSIQREIEDVNELLLNKYSDLFKMDNETFKKEILTKVGKINKLKKLSKEELNNIGIVVGVDGSTNRVGGAYPHYIELFQALAKPTVGKDLFLNECYTPMLSSNEEDSEEKERKTKDIMLAQIELDVAIEFVKNNKVNMLMMDGGLIRYKINDNDRYNELRELCEEKDIIFFGVIKDIKTNIIARAFQKDLSIYDRELLFGRLNKGEILEIFDSYNKKYEEEDGLVSAFLRTSKSANAIGLDIIESQREYIEDVSNLVYSLTPDSSRGVPLWLDIVDKEVKITDALIKTMLEEYLDRDIYERFFVSERDRRSL</sequence>
<protein>
    <recommendedName>
        <fullName evidence="1">NurA domain-containing protein</fullName>
    </recommendedName>
</protein>
<dbReference type="RefSeq" id="WP_210060000.1">
    <property type="nucleotide sequence ID" value="NZ_JAGGLJ010000002.1"/>
</dbReference>
<name>A0ABS4KBZ9_9FIRM</name>
<evidence type="ECO:0000259" key="1">
    <source>
        <dbReference type="SMART" id="SM00933"/>
    </source>
</evidence>
<gene>
    <name evidence="2" type="ORF">J2Z71_000207</name>
</gene>
<accession>A0ABS4KBZ9</accession>
<dbReference type="InterPro" id="IPR018977">
    <property type="entry name" value="NurA_domain"/>
</dbReference>
<dbReference type="SMART" id="SM00933">
    <property type="entry name" value="NurA"/>
    <property type="match status" value="1"/>
</dbReference>
<dbReference type="EMBL" id="JAGGLJ010000002">
    <property type="protein sequence ID" value="MBP2024691.1"/>
    <property type="molecule type" value="Genomic_DNA"/>
</dbReference>
<organism evidence="2 3">
    <name type="scientific">Peptoniphilus stercorisuis</name>
    <dbReference type="NCBI Taxonomy" id="1436965"/>
    <lineage>
        <taxon>Bacteria</taxon>
        <taxon>Bacillati</taxon>
        <taxon>Bacillota</taxon>
        <taxon>Tissierellia</taxon>
        <taxon>Tissierellales</taxon>
        <taxon>Peptoniphilaceae</taxon>
        <taxon>Peptoniphilus</taxon>
    </lineage>
</organism>
<keyword evidence="3" id="KW-1185">Reference proteome</keyword>
<dbReference type="Proteomes" id="UP001519306">
    <property type="component" value="Unassembled WGS sequence"/>
</dbReference>
<comment type="caution">
    <text evidence="2">The sequence shown here is derived from an EMBL/GenBank/DDBJ whole genome shotgun (WGS) entry which is preliminary data.</text>
</comment>
<proteinExistence type="predicted"/>
<dbReference type="Pfam" id="PF09376">
    <property type="entry name" value="NurA"/>
    <property type="match status" value="1"/>
</dbReference>
<evidence type="ECO:0000313" key="3">
    <source>
        <dbReference type="Proteomes" id="UP001519306"/>
    </source>
</evidence>